<sequence length="336" mass="37995">MMEMKLILNLLFAVILLSACGQKDTQATHSAAISVTDAKGNAVQLNQPAQRVVVLFEPLLDAVYMLQSEDALVGISSKLYLNEDTFHQLRLIDDRVNNKTLATPGDEESLNIESVVALNPDLVVGYNIPESVVSSLQDMGIAVYIGRSETYADTEKEIQDLGKLLGKEKRSQELLDFAKEEFKKLQNNTKNITPKKAYFSWANGRIFTTVGTGSMMGQCLEFAGVKNVVASKIDVPNINPETLVSWNPDVIYMWNDSPELFYKHPQLQAVQAVKNRQAYNLLPMFFYNPHTLKALLTTLRIQNWAYQLKTEEEVKQMEQSYLQKLYGKEKGEKFHF</sequence>
<dbReference type="InterPro" id="IPR050902">
    <property type="entry name" value="ABC_Transporter_SBP"/>
</dbReference>
<dbReference type="InterPro" id="IPR002491">
    <property type="entry name" value="ABC_transptr_periplasmic_BD"/>
</dbReference>
<feature type="domain" description="Fe/B12 periplasmic-binding" evidence="2">
    <location>
        <begin position="51"/>
        <end position="312"/>
    </location>
</feature>
<evidence type="ECO:0000259" key="2">
    <source>
        <dbReference type="PROSITE" id="PS50983"/>
    </source>
</evidence>
<feature type="chain" id="PRO_5043625169" evidence="1">
    <location>
        <begin position="24"/>
        <end position="336"/>
    </location>
</feature>
<gene>
    <name evidence="3" type="ORF">BPO_2064</name>
</gene>
<dbReference type="PANTHER" id="PTHR30535:SF34">
    <property type="entry name" value="MOLYBDATE-BINDING PROTEIN MOLA"/>
    <property type="match status" value="1"/>
</dbReference>
<dbReference type="Gene3D" id="3.40.50.1980">
    <property type="entry name" value="Nitrogenase molybdenum iron protein domain"/>
    <property type="match status" value="2"/>
</dbReference>
<evidence type="ECO:0000256" key="1">
    <source>
        <dbReference type="SAM" id="SignalP"/>
    </source>
</evidence>
<dbReference type="SUPFAM" id="SSF53807">
    <property type="entry name" value="Helical backbone' metal receptor"/>
    <property type="match status" value="1"/>
</dbReference>
<organism evidence="3 4">
    <name type="scientific">Bergeyella porcorum</name>
    <dbReference type="NCBI Taxonomy" id="1735111"/>
    <lineage>
        <taxon>Bacteria</taxon>
        <taxon>Pseudomonadati</taxon>
        <taxon>Bacteroidota</taxon>
        <taxon>Flavobacteriia</taxon>
        <taxon>Flavobacteriales</taxon>
        <taxon>Weeksellaceae</taxon>
        <taxon>Bergeyella</taxon>
    </lineage>
</organism>
<protein>
    <submittedName>
        <fullName evidence="3">ABC transporter substrate-binding protein</fullName>
    </submittedName>
</protein>
<evidence type="ECO:0000313" key="3">
    <source>
        <dbReference type="EMBL" id="WOC52711.1"/>
    </source>
</evidence>
<proteinExistence type="predicted"/>
<keyword evidence="4" id="KW-1185">Reference proteome</keyword>
<dbReference type="Proteomes" id="UP001432059">
    <property type="component" value="Chromosome"/>
</dbReference>
<accession>A0AAU0F5I4</accession>
<reference evidence="3" key="1">
    <citation type="submission" date="2023-10" db="EMBL/GenBank/DDBJ databases">
        <title>Characterization and whole genome sequencing of a novel strain of Bergeyella porcorum QD2021 isolated from pig.</title>
        <authorList>
            <person name="Liu G."/>
            <person name="Chen C."/>
            <person name="Han X."/>
        </authorList>
    </citation>
    <scope>NUCLEOTIDE SEQUENCE</scope>
    <source>
        <strain evidence="3">QD2021</strain>
    </source>
</reference>
<dbReference type="PROSITE" id="PS50983">
    <property type="entry name" value="FE_B12_PBP"/>
    <property type="match status" value="1"/>
</dbReference>
<dbReference type="Pfam" id="PF01497">
    <property type="entry name" value="Peripla_BP_2"/>
    <property type="match status" value="1"/>
</dbReference>
<dbReference type="PANTHER" id="PTHR30535">
    <property type="entry name" value="VITAMIN B12-BINDING PROTEIN"/>
    <property type="match status" value="1"/>
</dbReference>
<name>A0AAU0F5I4_9FLAO</name>
<dbReference type="EMBL" id="CP136426">
    <property type="protein sequence ID" value="WOC52711.1"/>
    <property type="molecule type" value="Genomic_DNA"/>
</dbReference>
<dbReference type="AlphaFoldDB" id="A0AAU0F5I4"/>
<dbReference type="KEGG" id="bpor:BPO_2064"/>
<feature type="signal peptide" evidence="1">
    <location>
        <begin position="1"/>
        <end position="23"/>
    </location>
</feature>
<evidence type="ECO:0000313" key="4">
    <source>
        <dbReference type="Proteomes" id="UP001432059"/>
    </source>
</evidence>
<dbReference type="PROSITE" id="PS51257">
    <property type="entry name" value="PROKAR_LIPOPROTEIN"/>
    <property type="match status" value="1"/>
</dbReference>
<keyword evidence="1" id="KW-0732">Signal</keyword>